<organism evidence="1 2">
    <name type="scientific">Laodelphax striatellus</name>
    <name type="common">Small brown planthopper</name>
    <name type="synonym">Delphax striatella</name>
    <dbReference type="NCBI Taxonomy" id="195883"/>
    <lineage>
        <taxon>Eukaryota</taxon>
        <taxon>Metazoa</taxon>
        <taxon>Ecdysozoa</taxon>
        <taxon>Arthropoda</taxon>
        <taxon>Hexapoda</taxon>
        <taxon>Insecta</taxon>
        <taxon>Pterygota</taxon>
        <taxon>Neoptera</taxon>
        <taxon>Paraneoptera</taxon>
        <taxon>Hemiptera</taxon>
        <taxon>Auchenorrhyncha</taxon>
        <taxon>Fulgoroidea</taxon>
        <taxon>Delphacidae</taxon>
        <taxon>Criomorphinae</taxon>
        <taxon>Laodelphax</taxon>
    </lineage>
</organism>
<name>A0A482X0R4_LAOST</name>
<keyword evidence="2" id="KW-1185">Reference proteome</keyword>
<protein>
    <submittedName>
        <fullName evidence="1">Uncharacterized protein</fullName>
    </submittedName>
</protein>
<proteinExistence type="predicted"/>
<comment type="caution">
    <text evidence="1">The sequence shown here is derived from an EMBL/GenBank/DDBJ whole genome shotgun (WGS) entry which is preliminary data.</text>
</comment>
<dbReference type="EMBL" id="QKKF02019844">
    <property type="protein sequence ID" value="RZF39348.1"/>
    <property type="molecule type" value="Genomic_DNA"/>
</dbReference>
<evidence type="ECO:0000313" key="2">
    <source>
        <dbReference type="Proteomes" id="UP000291343"/>
    </source>
</evidence>
<dbReference type="AlphaFoldDB" id="A0A482X0R4"/>
<dbReference type="InParanoid" id="A0A482X0R4"/>
<reference evidence="1 2" key="1">
    <citation type="journal article" date="2017" name="Gigascience">
        <title>Genome sequence of the small brown planthopper, Laodelphax striatellus.</title>
        <authorList>
            <person name="Zhu J."/>
            <person name="Jiang F."/>
            <person name="Wang X."/>
            <person name="Yang P."/>
            <person name="Bao Y."/>
            <person name="Zhao W."/>
            <person name="Wang W."/>
            <person name="Lu H."/>
            <person name="Wang Q."/>
            <person name="Cui N."/>
            <person name="Li J."/>
            <person name="Chen X."/>
            <person name="Luo L."/>
            <person name="Yu J."/>
            <person name="Kang L."/>
            <person name="Cui F."/>
        </authorList>
    </citation>
    <scope>NUCLEOTIDE SEQUENCE [LARGE SCALE GENOMIC DNA]</scope>
    <source>
        <strain evidence="1">Lst14</strain>
    </source>
</reference>
<accession>A0A482X0R4</accession>
<gene>
    <name evidence="1" type="ORF">LSTR_LSTR000869</name>
</gene>
<evidence type="ECO:0000313" key="1">
    <source>
        <dbReference type="EMBL" id="RZF39348.1"/>
    </source>
</evidence>
<dbReference type="Proteomes" id="UP000291343">
    <property type="component" value="Unassembled WGS sequence"/>
</dbReference>
<sequence length="93" mass="10612">MWGFEHNMMTGFLAETVARRVNLVLWCTGERMQPTLATMKCGLNVVGMVRRLSMTSYVTFYTRSSAHITYGPVKLDWILTKMASLLASDTMRK</sequence>